<proteinExistence type="predicted"/>
<dbReference type="EMBL" id="KQ241665">
    <property type="protein sequence ID" value="KNC86157.1"/>
    <property type="molecule type" value="Genomic_DNA"/>
</dbReference>
<reference evidence="2 3" key="1">
    <citation type="submission" date="2011-02" db="EMBL/GenBank/DDBJ databases">
        <title>The Genome Sequence of Sphaeroforma arctica JP610.</title>
        <authorList>
            <consortium name="The Broad Institute Genome Sequencing Platform"/>
            <person name="Russ C."/>
            <person name="Cuomo C."/>
            <person name="Young S.K."/>
            <person name="Zeng Q."/>
            <person name="Gargeya S."/>
            <person name="Alvarado L."/>
            <person name="Berlin A."/>
            <person name="Chapman S.B."/>
            <person name="Chen Z."/>
            <person name="Freedman E."/>
            <person name="Gellesch M."/>
            <person name="Goldberg J."/>
            <person name="Griggs A."/>
            <person name="Gujja S."/>
            <person name="Heilman E."/>
            <person name="Heiman D."/>
            <person name="Howarth C."/>
            <person name="Mehta T."/>
            <person name="Neiman D."/>
            <person name="Pearson M."/>
            <person name="Roberts A."/>
            <person name="Saif S."/>
            <person name="Shea T."/>
            <person name="Shenoy N."/>
            <person name="Sisk P."/>
            <person name="Stolte C."/>
            <person name="Sykes S."/>
            <person name="White J."/>
            <person name="Yandava C."/>
            <person name="Burger G."/>
            <person name="Gray M.W."/>
            <person name="Holland P.W.H."/>
            <person name="King N."/>
            <person name="Lang F.B.F."/>
            <person name="Roger A.J."/>
            <person name="Ruiz-Trillo I."/>
            <person name="Haas B."/>
            <person name="Nusbaum C."/>
            <person name="Birren B."/>
        </authorList>
    </citation>
    <scope>NUCLEOTIDE SEQUENCE [LARGE SCALE GENOMIC DNA]</scope>
    <source>
        <strain evidence="2 3">JP610</strain>
    </source>
</reference>
<evidence type="ECO:0000313" key="3">
    <source>
        <dbReference type="Proteomes" id="UP000054560"/>
    </source>
</evidence>
<protein>
    <submittedName>
        <fullName evidence="2">Uncharacterized protein</fullName>
    </submittedName>
</protein>
<feature type="compositionally biased region" description="Low complexity" evidence="1">
    <location>
        <begin position="42"/>
        <end position="52"/>
    </location>
</feature>
<accession>A0A0L0GAX4</accession>
<evidence type="ECO:0000256" key="1">
    <source>
        <dbReference type="SAM" id="MobiDB-lite"/>
    </source>
</evidence>
<dbReference type="AlphaFoldDB" id="A0A0L0GAX4"/>
<organism evidence="2 3">
    <name type="scientific">Sphaeroforma arctica JP610</name>
    <dbReference type="NCBI Taxonomy" id="667725"/>
    <lineage>
        <taxon>Eukaryota</taxon>
        <taxon>Ichthyosporea</taxon>
        <taxon>Ichthyophonida</taxon>
        <taxon>Sphaeroforma</taxon>
    </lineage>
</organism>
<dbReference type="Proteomes" id="UP000054560">
    <property type="component" value="Unassembled WGS sequence"/>
</dbReference>
<dbReference type="GeneID" id="25902187"/>
<gene>
    <name evidence="2" type="ORF">SARC_01683</name>
</gene>
<feature type="region of interest" description="Disordered" evidence="1">
    <location>
        <begin position="26"/>
        <end position="74"/>
    </location>
</feature>
<feature type="compositionally biased region" description="Basic and acidic residues" evidence="1">
    <location>
        <begin position="54"/>
        <end position="74"/>
    </location>
</feature>
<evidence type="ECO:0000313" key="2">
    <source>
        <dbReference type="EMBL" id="KNC86157.1"/>
    </source>
</evidence>
<sequence>MRRPRKTSRTTSKIFNDKIITDDTGQFTSQNKIADGKDKNYDPSLTSDSSTPDGEEHKTPKSSRYLDKAIKRLR</sequence>
<keyword evidence="3" id="KW-1185">Reference proteome</keyword>
<dbReference type="RefSeq" id="XP_014160059.1">
    <property type="nucleotide sequence ID" value="XM_014304584.1"/>
</dbReference>
<name>A0A0L0GAX4_9EUKA</name>